<dbReference type="Gene3D" id="3.30.230.10">
    <property type="match status" value="1"/>
</dbReference>
<evidence type="ECO:0000259" key="2">
    <source>
        <dbReference type="Pfam" id="PF00288"/>
    </source>
</evidence>
<dbReference type="InterPro" id="IPR054946">
    <property type="entry name" value="Panto_kinase"/>
</dbReference>
<dbReference type="InterPro" id="IPR020568">
    <property type="entry name" value="Ribosomal_Su5_D2-typ_SF"/>
</dbReference>
<dbReference type="EMBL" id="CP075546">
    <property type="protein sequence ID" value="QVV87594.1"/>
    <property type="molecule type" value="Genomic_DNA"/>
</dbReference>
<dbReference type="InterPro" id="IPR012043">
    <property type="entry name" value="PoK"/>
</dbReference>
<feature type="domain" description="GHMP kinase N-terminal" evidence="2">
    <location>
        <begin position="80"/>
        <end position="152"/>
    </location>
</feature>
<accession>A0A8E7AYL4</accession>
<dbReference type="UniPathway" id="UPA00241"/>
<keyword evidence="1" id="KW-0067">ATP-binding</keyword>
<comment type="pathway">
    <text evidence="1">Cofactor biosynthesis; coenzyme A biosynthesis.</text>
</comment>
<dbReference type="Pfam" id="PF00288">
    <property type="entry name" value="GHMP_kinases_N"/>
    <property type="match status" value="1"/>
</dbReference>
<protein>
    <recommendedName>
        <fullName evidence="1">Pantoate kinase</fullName>
        <shortName evidence="1">PoK</shortName>
        <ecNumber evidence="1">2.7.1.169</ecNumber>
    </recommendedName>
</protein>
<comment type="similarity">
    <text evidence="1">Belongs to the GHMP kinase family. PoK subfamily.</text>
</comment>
<keyword evidence="1 3" id="KW-0418">Kinase</keyword>
<sequence length="289" mass="30806">MESASVTAFCPGHISGYFLPVIHENPDKSGSIGGGLVLSEGVRVVARQNPISSVKIFKSDKTGLPEQIGDTSPVIMDLLKKMSVHAAIETTCYLPIGSGYGMSAAALLGTAHAVNSLFNLGLSSHDCIKIAHQVEVMHRTGLGDVSACQSGGAVIRKTPGPDGEIRRLMNLRPIYAITLGPIKTSSILTSPSWMDKISKAFPDYIPETVDELFLASREFAEKSGLISEEVRTVLKVCDDNRVLASMTMLGCGVFAIGKTAEAILNMFGEVYRLTLSPGGPRILHGERCS</sequence>
<name>A0A8E7AYL4_9EURY</name>
<dbReference type="KEGG" id="mrtj:KHC33_09460"/>
<organism evidence="3 4">
    <name type="scientific">Methanospirillum purgamenti</name>
    <dbReference type="NCBI Taxonomy" id="2834276"/>
    <lineage>
        <taxon>Archaea</taxon>
        <taxon>Methanobacteriati</taxon>
        <taxon>Methanobacteriota</taxon>
        <taxon>Stenosarchaea group</taxon>
        <taxon>Methanomicrobia</taxon>
        <taxon>Methanomicrobiales</taxon>
        <taxon>Methanospirillaceae</taxon>
        <taxon>Methanospirillum</taxon>
    </lineage>
</organism>
<dbReference type="RefSeq" id="WP_214418414.1">
    <property type="nucleotide sequence ID" value="NZ_CP075546.1"/>
</dbReference>
<dbReference type="AlphaFoldDB" id="A0A8E7AYL4"/>
<dbReference type="Proteomes" id="UP000680656">
    <property type="component" value="Chromosome"/>
</dbReference>
<dbReference type="PANTHER" id="PTHR42282">
    <property type="entry name" value="PANTOATE KINASE-RELATED"/>
    <property type="match status" value="1"/>
</dbReference>
<dbReference type="HAMAP" id="MF_02223">
    <property type="entry name" value="Pantoate_kinase"/>
    <property type="match status" value="1"/>
</dbReference>
<gene>
    <name evidence="3" type="ORF">KHC33_09460</name>
</gene>
<dbReference type="PANTHER" id="PTHR42282:SF1">
    <property type="entry name" value="PANTOATE KINASE"/>
    <property type="match status" value="1"/>
</dbReference>
<evidence type="ECO:0000313" key="3">
    <source>
        <dbReference type="EMBL" id="QVV87594.1"/>
    </source>
</evidence>
<evidence type="ECO:0000313" key="4">
    <source>
        <dbReference type="Proteomes" id="UP000680656"/>
    </source>
</evidence>
<keyword evidence="1" id="KW-0173">Coenzyme A biosynthesis</keyword>
<dbReference type="GO" id="GO:0015937">
    <property type="term" value="P:coenzyme A biosynthetic process"/>
    <property type="evidence" value="ECO:0007669"/>
    <property type="project" value="UniProtKB-UniRule"/>
</dbReference>
<dbReference type="GeneID" id="65097410"/>
<dbReference type="InterPro" id="IPR006204">
    <property type="entry name" value="GHMP_kinase_N_dom"/>
</dbReference>
<dbReference type="InterPro" id="IPR014721">
    <property type="entry name" value="Ribsml_uS5_D2-typ_fold_subgr"/>
</dbReference>
<keyword evidence="4" id="KW-1185">Reference proteome</keyword>
<dbReference type="GO" id="GO:0016301">
    <property type="term" value="F:kinase activity"/>
    <property type="evidence" value="ECO:0007669"/>
    <property type="project" value="UniProtKB-UniRule"/>
</dbReference>
<dbReference type="EC" id="2.7.1.169" evidence="1"/>
<dbReference type="NCBIfam" id="NF040725">
    <property type="entry name" value="panto_kin_Meth"/>
    <property type="match status" value="1"/>
</dbReference>
<keyword evidence="1" id="KW-0547">Nucleotide-binding</keyword>
<dbReference type="GO" id="GO:0005524">
    <property type="term" value="F:ATP binding"/>
    <property type="evidence" value="ECO:0007669"/>
    <property type="project" value="UniProtKB-KW"/>
</dbReference>
<dbReference type="PIRSF" id="PIRSF016896">
    <property type="entry name" value="GHMP_arc_MJ0969"/>
    <property type="match status" value="1"/>
</dbReference>
<proteinExistence type="inferred from homology"/>
<dbReference type="SUPFAM" id="SSF54211">
    <property type="entry name" value="Ribosomal protein S5 domain 2-like"/>
    <property type="match status" value="1"/>
</dbReference>
<reference evidence="3 4" key="1">
    <citation type="submission" date="2021-05" db="EMBL/GenBank/DDBJ databases">
        <title>A novel Methanospirillum isolate from a pyrite-forming mixed culture.</title>
        <authorList>
            <person name="Bunk B."/>
            <person name="Sproer C."/>
            <person name="Spring S."/>
            <person name="Pester M."/>
        </authorList>
    </citation>
    <scope>NUCLEOTIDE SEQUENCE [LARGE SCALE GENOMIC DNA]</scope>
    <source>
        <strain evidence="3 4">J.3.6.1-F.2.7.3</strain>
    </source>
</reference>
<comment type="function">
    <text evidence="1">Phosphorylates (R)-pantoate to form (R)-4-phosphopantoate in the CoA biosynthesis pathway.</text>
</comment>
<evidence type="ECO:0000256" key="1">
    <source>
        <dbReference type="HAMAP-Rule" id="MF_02223"/>
    </source>
</evidence>
<keyword evidence="1" id="KW-0808">Transferase</keyword>
<comment type="catalytic activity">
    <reaction evidence="1">
        <text>(R)-pantoate + ATP = (R)-4-phosphopantoate + ADP + H(+)</text>
        <dbReference type="Rhea" id="RHEA:28246"/>
        <dbReference type="ChEBI" id="CHEBI:15378"/>
        <dbReference type="ChEBI" id="CHEBI:15980"/>
        <dbReference type="ChEBI" id="CHEBI:30616"/>
        <dbReference type="ChEBI" id="CHEBI:61294"/>
        <dbReference type="ChEBI" id="CHEBI:456216"/>
        <dbReference type="EC" id="2.7.1.169"/>
    </reaction>
</comment>